<proteinExistence type="predicted"/>
<dbReference type="EMBL" id="JAPWDS010000003">
    <property type="protein sequence ID" value="KAJ5502840.1"/>
    <property type="molecule type" value="Genomic_DNA"/>
</dbReference>
<gene>
    <name evidence="1" type="ORF">N7463_005714</name>
</gene>
<dbReference type="PANTHER" id="PTHR36183:SF2">
    <property type="entry name" value="BETA-GLUCURONIDASE C-TERMINAL DOMAIN-CONTAINING PROTEIN"/>
    <property type="match status" value="1"/>
</dbReference>
<comment type="caution">
    <text evidence="1">The sequence shown here is derived from an EMBL/GenBank/DDBJ whole genome shotgun (WGS) entry which is preliminary data.</text>
</comment>
<evidence type="ECO:0000313" key="1">
    <source>
        <dbReference type="EMBL" id="KAJ5502840.1"/>
    </source>
</evidence>
<dbReference type="Gene3D" id="3.20.20.80">
    <property type="entry name" value="Glycosidases"/>
    <property type="match status" value="1"/>
</dbReference>
<reference evidence="1" key="2">
    <citation type="journal article" date="2023" name="IMA Fungus">
        <title>Comparative genomic study of the Penicillium genus elucidates a diverse pangenome and 15 lateral gene transfer events.</title>
        <authorList>
            <person name="Petersen C."/>
            <person name="Sorensen T."/>
            <person name="Nielsen M.R."/>
            <person name="Sondergaard T.E."/>
            <person name="Sorensen J.L."/>
            <person name="Fitzpatrick D.A."/>
            <person name="Frisvad J.C."/>
            <person name="Nielsen K.L."/>
        </authorList>
    </citation>
    <scope>NUCLEOTIDE SEQUENCE</scope>
    <source>
        <strain evidence="1">IBT 29495</strain>
    </source>
</reference>
<evidence type="ECO:0000313" key="2">
    <source>
        <dbReference type="Proteomes" id="UP001149954"/>
    </source>
</evidence>
<name>A0A9W9XT11_9EURO</name>
<reference evidence="1" key="1">
    <citation type="submission" date="2022-12" db="EMBL/GenBank/DDBJ databases">
        <authorList>
            <person name="Petersen C."/>
        </authorList>
    </citation>
    <scope>NUCLEOTIDE SEQUENCE</scope>
    <source>
        <strain evidence="1">IBT 29495</strain>
    </source>
</reference>
<protein>
    <submittedName>
        <fullName evidence="1">Uncharacterized protein</fullName>
    </submittedName>
</protein>
<organism evidence="1 2">
    <name type="scientific">Penicillium fimorum</name>
    <dbReference type="NCBI Taxonomy" id="1882269"/>
    <lineage>
        <taxon>Eukaryota</taxon>
        <taxon>Fungi</taxon>
        <taxon>Dikarya</taxon>
        <taxon>Ascomycota</taxon>
        <taxon>Pezizomycotina</taxon>
        <taxon>Eurotiomycetes</taxon>
        <taxon>Eurotiomycetidae</taxon>
        <taxon>Eurotiales</taxon>
        <taxon>Aspergillaceae</taxon>
        <taxon>Penicillium</taxon>
    </lineage>
</organism>
<keyword evidence="2" id="KW-1185">Reference proteome</keyword>
<sequence length="95" mass="10784">MPYCRRASEYTSGPRVYQISQSAGIARVRSGKRARTTHNIERLHFHQGFDYRYGAWQPVHGKKQASATRAPYYGHIMVASTIASSDNTRIVKITL</sequence>
<dbReference type="PANTHER" id="PTHR36183">
    <property type="entry name" value="BETA-GLUCURONIDASE"/>
    <property type="match status" value="1"/>
</dbReference>
<dbReference type="InterPro" id="IPR052974">
    <property type="entry name" value="GH79_Enzymes"/>
</dbReference>
<accession>A0A9W9XT11</accession>
<dbReference type="OrthoDB" id="2796951at2759"/>
<dbReference type="Proteomes" id="UP001149954">
    <property type="component" value="Unassembled WGS sequence"/>
</dbReference>
<dbReference type="AlphaFoldDB" id="A0A9W9XT11"/>